<dbReference type="AlphaFoldDB" id="W7F8X8"/>
<proteinExistence type="predicted"/>
<evidence type="ECO:0000313" key="4">
    <source>
        <dbReference type="Proteomes" id="UP000030688"/>
    </source>
</evidence>
<evidence type="ECO:0000256" key="1">
    <source>
        <dbReference type="SAM" id="MobiDB-lite"/>
    </source>
</evidence>
<organism evidence="3 4">
    <name type="scientific">Plasmodium falciparum (isolate 7G8)</name>
    <dbReference type="NCBI Taxonomy" id="57266"/>
    <lineage>
        <taxon>Eukaryota</taxon>
        <taxon>Sar</taxon>
        <taxon>Alveolata</taxon>
        <taxon>Apicomplexa</taxon>
        <taxon>Aconoidasida</taxon>
        <taxon>Haemosporida</taxon>
        <taxon>Plasmodiidae</taxon>
        <taxon>Plasmodium</taxon>
        <taxon>Plasmodium (Laverania)</taxon>
    </lineage>
</organism>
<keyword evidence="2" id="KW-0812">Transmembrane</keyword>
<evidence type="ECO:0000256" key="2">
    <source>
        <dbReference type="SAM" id="Phobius"/>
    </source>
</evidence>
<feature type="transmembrane region" description="Helical" evidence="2">
    <location>
        <begin position="343"/>
        <end position="362"/>
    </location>
</feature>
<dbReference type="Proteomes" id="UP000030688">
    <property type="component" value="Unassembled WGS sequence"/>
</dbReference>
<reference evidence="3 4" key="2">
    <citation type="submission" date="2013-02" db="EMBL/GenBank/DDBJ databases">
        <title>The Genome Sequence of Plasmodium falciparum 7G8.</title>
        <authorList>
            <consortium name="The Broad Institute Genome Sequencing Platform"/>
            <consortium name="The Broad Institute Genome Sequencing Center for Infectious Disease"/>
            <person name="Neafsey D."/>
            <person name="Cheeseman I."/>
            <person name="Volkman S."/>
            <person name="Adams J."/>
            <person name="Walker B."/>
            <person name="Young S.K."/>
            <person name="Zeng Q."/>
            <person name="Gargeya S."/>
            <person name="Fitzgerald M."/>
            <person name="Haas B."/>
            <person name="Abouelleil A."/>
            <person name="Alvarado L."/>
            <person name="Arachchi H.M."/>
            <person name="Berlin A.M."/>
            <person name="Chapman S.B."/>
            <person name="Dewar J."/>
            <person name="Goldberg J."/>
            <person name="Griggs A."/>
            <person name="Gujja S."/>
            <person name="Hansen M."/>
            <person name="Howarth C."/>
            <person name="Imamovic A."/>
            <person name="Larimer J."/>
            <person name="McCowan C."/>
            <person name="Murphy C."/>
            <person name="Neiman D."/>
            <person name="Pearson M."/>
            <person name="Priest M."/>
            <person name="Roberts A."/>
            <person name="Saif S."/>
            <person name="Shea T."/>
            <person name="Sisk P."/>
            <person name="Sykes S."/>
            <person name="Wortman J."/>
            <person name="Nusbaum C."/>
            <person name="Birren B."/>
        </authorList>
    </citation>
    <scope>NUCLEOTIDE SEQUENCE [LARGE SCALE GENOMIC DNA]</scope>
    <source>
        <strain evidence="3 4">7G8</strain>
    </source>
</reference>
<reference evidence="4" key="1">
    <citation type="submission" date="2007-11" db="EMBL/GenBank/DDBJ databases">
        <authorList>
            <consortium name="The Broad Institute Genome Sequencing Platform"/>
            <person name="Volkman S.K."/>
            <person name="Daily J.P."/>
            <person name="Sarr O."/>
            <person name="Ndiaye D."/>
            <person name="Ndir O."/>
            <person name="Mboup S."/>
            <person name="Lukens A."/>
            <person name="Stange-Thomann N."/>
            <person name="Mauceli E."/>
            <person name="Gnerre S."/>
            <person name="Jaffe D."/>
            <person name="Zainoun J."/>
            <person name="Wiegand R.C."/>
            <person name="Birren B."/>
            <person name="Galagan J."/>
            <person name="Lander E."/>
            <person name="Wirth D.F."/>
        </authorList>
    </citation>
    <scope>NUCLEOTIDE SEQUENCE [LARGE SCALE GENOMIC DNA]</scope>
    <source>
        <strain evidence="4">7G8</strain>
    </source>
</reference>
<dbReference type="EMBL" id="KE123610">
    <property type="protein sequence ID" value="EUR72718.1"/>
    <property type="molecule type" value="Genomic_DNA"/>
</dbReference>
<feature type="region of interest" description="Disordered" evidence="1">
    <location>
        <begin position="215"/>
        <end position="256"/>
    </location>
</feature>
<feature type="compositionally biased region" description="Basic and acidic residues" evidence="1">
    <location>
        <begin position="217"/>
        <end position="229"/>
    </location>
</feature>
<keyword evidence="2" id="KW-0472">Membrane</keyword>
<evidence type="ECO:0000313" key="3">
    <source>
        <dbReference type="EMBL" id="EUR72718.1"/>
    </source>
</evidence>
<gene>
    <name evidence="3" type="ORF">PFBG_02293</name>
</gene>
<name>W7F8X8_PLAF8</name>
<accession>W7F8X8</accession>
<keyword evidence="2" id="KW-1133">Transmembrane helix</keyword>
<protein>
    <submittedName>
        <fullName evidence="3">Uncharacterized protein</fullName>
    </submittedName>
</protein>
<feature type="compositionally biased region" description="Acidic residues" evidence="1">
    <location>
        <begin position="230"/>
        <end position="242"/>
    </location>
</feature>
<sequence>MAIISSIPNYREGLIPSLYNLRFSLFRDRVNAYTISKIKKLKKSRNYKRLCRYLNYKLDDIKDVFMLNNVLGIPRTARMGLWENVMENKLKDIIEENSDNKCRRIYPYFQRIQRRRRKALENFCEDKEKKQEELKNVKFDMKKCLEFNEWVKESENKIFKLFKNNITERDKRKKAYIISDKCTLGNLNTLFGQMDCSDKIDRHFPYIFLEGNPVYPSEKDDDKNIKDPEEGKDEEEEEEDGEVTNNIRSNGEKGFPFVNNTPVLEGIEGSGFDLDFGNYDPSPPSLNSSEIAKLFEFNSESHVEHMNIVSSRSPNIVNIDFSDVPLTAAHMTSSITAKNISSYLYVPLGVLFIIISFIWFFLNRVSGNIYSKNIEFVIDKWFNQLFEELEKEGIISDEAIRNFLSQYEEAYDEEKIEAFIKYKKKLLVVILWIKIYMSMLEEYVKEEDIESEKLFIDTSLEELKKKKEIEEEVLEDLKKDIYESDEMKEIEKYKGEDWFKQMQQDWIRRDYKFVSSYNLESDDEEQFHEFAKKPTVEIQKDLLKEQWKNIELKWIEEDNYDEYVLEDELLKETKYIKPKDKMKHRIIKEDNIYGE</sequence>